<feature type="transmembrane region" description="Helical" evidence="5">
    <location>
        <begin position="258"/>
        <end position="280"/>
    </location>
</feature>
<sequence length="437" mass="46555">MKNRTVALIMLLLFTGMSIFTVQPPAVSAEQETVYVIPIGGAVEQGLHRYLERSFREAEEAGAQAIILEINTPGGAVDAATQIRDLIYGADMPVYAYVRWSAISAGAYIALSADALYMAPGSNIGAAEIQDMSGAEIDEKTRSWWESEMRSVAERQGRDEQVAAAMASPEIAIEGLVAEGEILTLTTAEAERIDFTDGVFTTYSELYEHLGLADAAVERIPLSPAEELARLITHPAVATLLITIGLAALVMEVMTAGFGVAGLVSLLSFSLFFGGHIVAGLAGREVIFLFVIGVILMLVEAFVPNFGILGLSGIASLTASVVLSASTTGQGLRIMIISVFLAGVIIALSFRMLQKTGLWSQIILQYAETKDLGYVGPSDLTYLLDKTGKAVTFLRPSGTAEIDGKRVDVVSEGGFIAQDTEVKVVKVEGTRVVVRPL</sequence>
<accession>C0GEK5</accession>
<evidence type="ECO:0000259" key="7">
    <source>
        <dbReference type="Pfam" id="PF01957"/>
    </source>
</evidence>
<dbReference type="RefSeq" id="WP_008515303.1">
    <property type="nucleotide sequence ID" value="NZ_ACJM01000004.1"/>
</dbReference>
<dbReference type="PANTHER" id="PTHR33507">
    <property type="entry name" value="INNER MEMBRANE PROTEIN YBBJ"/>
    <property type="match status" value="1"/>
</dbReference>
<dbReference type="EMBL" id="ACJM01000004">
    <property type="protein sequence ID" value="EEG78037.1"/>
    <property type="molecule type" value="Genomic_DNA"/>
</dbReference>
<dbReference type="Pfam" id="PF24961">
    <property type="entry name" value="NfeD_membrane"/>
    <property type="match status" value="1"/>
</dbReference>
<dbReference type="CDD" id="cd07021">
    <property type="entry name" value="Clp_protease_NfeD_like"/>
    <property type="match status" value="1"/>
</dbReference>
<feature type="transmembrane region" description="Helical" evidence="5">
    <location>
        <begin position="332"/>
        <end position="353"/>
    </location>
</feature>
<keyword evidence="11" id="KW-1185">Reference proteome</keyword>
<evidence type="ECO:0000256" key="3">
    <source>
        <dbReference type="ARBA" id="ARBA00022989"/>
    </source>
</evidence>
<evidence type="ECO:0000256" key="1">
    <source>
        <dbReference type="ARBA" id="ARBA00004141"/>
    </source>
</evidence>
<protein>
    <submittedName>
        <fullName evidence="10">Uncharacterized protein</fullName>
    </submittedName>
</protein>
<keyword evidence="2 5" id="KW-0812">Transmembrane</keyword>
<dbReference type="eggNOG" id="COG1030">
    <property type="taxonomic scope" value="Bacteria"/>
</dbReference>
<keyword evidence="3 5" id="KW-1133">Transmembrane helix</keyword>
<dbReference type="InterPro" id="IPR056739">
    <property type="entry name" value="NfeD_membrane"/>
</dbReference>
<feature type="transmembrane region" description="Helical" evidence="5">
    <location>
        <begin position="286"/>
        <end position="303"/>
    </location>
</feature>
<dbReference type="OrthoDB" id="9806253at2"/>
<dbReference type="InterPro" id="IPR029045">
    <property type="entry name" value="ClpP/crotonase-like_dom_sf"/>
</dbReference>
<dbReference type="InterPro" id="IPR052165">
    <property type="entry name" value="Membrane_assoc_protease"/>
</dbReference>
<dbReference type="InterPro" id="IPR002810">
    <property type="entry name" value="NfeD-like_C"/>
</dbReference>
<comment type="subcellular location">
    <subcellularLocation>
        <location evidence="1">Membrane</location>
        <topology evidence="1">Multi-pass membrane protein</topology>
    </subcellularLocation>
</comment>
<reference evidence="10 11" key="1">
    <citation type="submission" date="2009-02" db="EMBL/GenBank/DDBJ databases">
        <title>Sequencing of the draft genome and assembly of Dethiobacter alkaliphilus AHT 1.</title>
        <authorList>
            <consortium name="US DOE Joint Genome Institute (JGI-PGF)"/>
            <person name="Lucas S."/>
            <person name="Copeland A."/>
            <person name="Lapidus A."/>
            <person name="Glavina del Rio T."/>
            <person name="Dalin E."/>
            <person name="Tice H."/>
            <person name="Bruce D."/>
            <person name="Goodwin L."/>
            <person name="Pitluck S."/>
            <person name="Larimer F."/>
            <person name="Land M.L."/>
            <person name="Hauser L."/>
            <person name="Muyzer G."/>
        </authorList>
    </citation>
    <scope>NUCLEOTIDE SEQUENCE [LARGE SCALE GENOMIC DNA]</scope>
    <source>
        <strain evidence="10 11">AHT 1</strain>
    </source>
</reference>
<feature type="domain" description="NfeD integral membrane" evidence="8">
    <location>
        <begin position="237"/>
        <end position="349"/>
    </location>
</feature>
<dbReference type="Gene3D" id="2.40.50.140">
    <property type="entry name" value="Nucleic acid-binding proteins"/>
    <property type="match status" value="1"/>
</dbReference>
<dbReference type="SUPFAM" id="SSF52096">
    <property type="entry name" value="ClpP/crotonase"/>
    <property type="match status" value="1"/>
</dbReference>
<evidence type="ECO:0000259" key="9">
    <source>
        <dbReference type="Pfam" id="PF25145"/>
    </source>
</evidence>
<dbReference type="PANTHER" id="PTHR33507:SF3">
    <property type="entry name" value="INNER MEMBRANE PROTEIN YBBJ"/>
    <property type="match status" value="1"/>
</dbReference>
<feature type="signal peptide" evidence="6">
    <location>
        <begin position="1"/>
        <end position="22"/>
    </location>
</feature>
<feature type="domain" description="NfeD-like C-terminal" evidence="7">
    <location>
        <begin position="383"/>
        <end position="436"/>
    </location>
</feature>
<proteinExistence type="predicted"/>
<dbReference type="InterPro" id="IPR056738">
    <property type="entry name" value="NfeD1b_N"/>
</dbReference>
<evidence type="ECO:0000313" key="10">
    <source>
        <dbReference type="EMBL" id="EEG78037.1"/>
    </source>
</evidence>
<dbReference type="Pfam" id="PF01957">
    <property type="entry name" value="NfeD"/>
    <property type="match status" value="1"/>
</dbReference>
<organism evidence="10 11">
    <name type="scientific">Dethiobacter alkaliphilus AHT 1</name>
    <dbReference type="NCBI Taxonomy" id="555088"/>
    <lineage>
        <taxon>Bacteria</taxon>
        <taxon>Bacillati</taxon>
        <taxon>Bacillota</taxon>
        <taxon>Dethiobacteria</taxon>
        <taxon>Dethiobacterales</taxon>
        <taxon>Dethiobacteraceae</taxon>
        <taxon>Dethiobacter</taxon>
    </lineage>
</organism>
<evidence type="ECO:0000256" key="5">
    <source>
        <dbReference type="SAM" id="Phobius"/>
    </source>
</evidence>
<gene>
    <name evidence="10" type="ORF">DealDRAFT_0914</name>
</gene>
<dbReference type="STRING" id="555088.DealDRAFT_0914"/>
<keyword evidence="4 5" id="KW-0472">Membrane</keyword>
<dbReference type="Gene3D" id="3.90.226.10">
    <property type="entry name" value="2-enoyl-CoA Hydratase, Chain A, domain 1"/>
    <property type="match status" value="1"/>
</dbReference>
<dbReference type="AlphaFoldDB" id="C0GEK5"/>
<feature type="chain" id="PRO_5039029721" evidence="6">
    <location>
        <begin position="23"/>
        <end position="437"/>
    </location>
</feature>
<evidence type="ECO:0000256" key="6">
    <source>
        <dbReference type="SAM" id="SignalP"/>
    </source>
</evidence>
<comment type="caution">
    <text evidence="10">The sequence shown here is derived from an EMBL/GenBank/DDBJ whole genome shotgun (WGS) entry which is preliminary data.</text>
</comment>
<evidence type="ECO:0000313" key="11">
    <source>
        <dbReference type="Proteomes" id="UP000006443"/>
    </source>
</evidence>
<evidence type="ECO:0000256" key="4">
    <source>
        <dbReference type="ARBA" id="ARBA00023136"/>
    </source>
</evidence>
<dbReference type="InterPro" id="IPR012340">
    <property type="entry name" value="NA-bd_OB-fold"/>
</dbReference>
<keyword evidence="6" id="KW-0732">Signal</keyword>
<name>C0GEK5_DETAL</name>
<feature type="domain" description="NfeD1b N-terminal" evidence="9">
    <location>
        <begin position="33"/>
        <end position="219"/>
    </location>
</feature>
<dbReference type="Pfam" id="PF25145">
    <property type="entry name" value="NfeD1b_N"/>
    <property type="match status" value="1"/>
</dbReference>
<dbReference type="GO" id="GO:0005886">
    <property type="term" value="C:plasma membrane"/>
    <property type="evidence" value="ECO:0007669"/>
    <property type="project" value="TreeGrafter"/>
</dbReference>
<feature type="transmembrane region" description="Helical" evidence="5">
    <location>
        <begin position="231"/>
        <end position="251"/>
    </location>
</feature>
<evidence type="ECO:0000259" key="8">
    <source>
        <dbReference type="Pfam" id="PF24961"/>
    </source>
</evidence>
<evidence type="ECO:0000256" key="2">
    <source>
        <dbReference type="ARBA" id="ARBA00022692"/>
    </source>
</evidence>
<dbReference type="Proteomes" id="UP000006443">
    <property type="component" value="Unassembled WGS sequence"/>
</dbReference>